<dbReference type="PANTHER" id="PTHR21529:SF4">
    <property type="entry name" value="TPR AND ANKYRIN REPEAT-CONTAINING PROTEIN 1"/>
    <property type="match status" value="1"/>
</dbReference>
<evidence type="ECO:0000313" key="7">
    <source>
        <dbReference type="EMBL" id="KIM58521.1"/>
    </source>
</evidence>
<dbReference type="PROSITE" id="PS51198">
    <property type="entry name" value="UVRD_HELICASE_ATP_BIND"/>
    <property type="match status" value="1"/>
</dbReference>
<gene>
    <name evidence="7" type="ORF">SCLCIDRAFT_28049</name>
</gene>
<dbReference type="SUPFAM" id="SSF52540">
    <property type="entry name" value="P-loop containing nucleoside triphosphate hydrolases"/>
    <property type="match status" value="1"/>
</dbReference>
<dbReference type="InterPro" id="IPR039904">
    <property type="entry name" value="TRANK1"/>
</dbReference>
<organism evidence="7 8">
    <name type="scientific">Scleroderma citrinum Foug A</name>
    <dbReference type="NCBI Taxonomy" id="1036808"/>
    <lineage>
        <taxon>Eukaryota</taxon>
        <taxon>Fungi</taxon>
        <taxon>Dikarya</taxon>
        <taxon>Basidiomycota</taxon>
        <taxon>Agaricomycotina</taxon>
        <taxon>Agaricomycetes</taxon>
        <taxon>Agaricomycetidae</taxon>
        <taxon>Boletales</taxon>
        <taxon>Sclerodermatineae</taxon>
        <taxon>Sclerodermataceae</taxon>
        <taxon>Scleroderma</taxon>
    </lineage>
</organism>
<evidence type="ECO:0000256" key="3">
    <source>
        <dbReference type="ARBA" id="ARBA00022806"/>
    </source>
</evidence>
<keyword evidence="3 5" id="KW-0347">Helicase</keyword>
<dbReference type="InParanoid" id="A0A0C3DR93"/>
<dbReference type="HOGENOM" id="CLU_001378_0_0_1"/>
<dbReference type="InterPro" id="IPR027417">
    <property type="entry name" value="P-loop_NTPase"/>
</dbReference>
<evidence type="ECO:0000259" key="6">
    <source>
        <dbReference type="PROSITE" id="PS51198"/>
    </source>
</evidence>
<dbReference type="GO" id="GO:0004386">
    <property type="term" value="F:helicase activity"/>
    <property type="evidence" value="ECO:0007669"/>
    <property type="project" value="UniProtKB-UniRule"/>
</dbReference>
<keyword evidence="4 5" id="KW-0067">ATP-binding</keyword>
<evidence type="ECO:0000313" key="8">
    <source>
        <dbReference type="Proteomes" id="UP000053989"/>
    </source>
</evidence>
<dbReference type="STRING" id="1036808.A0A0C3DR93"/>
<dbReference type="InterPro" id="IPR014016">
    <property type="entry name" value="UvrD-like_ATP-bd"/>
</dbReference>
<reference evidence="8" key="2">
    <citation type="submission" date="2015-01" db="EMBL/GenBank/DDBJ databases">
        <title>Evolutionary Origins and Diversification of the Mycorrhizal Mutualists.</title>
        <authorList>
            <consortium name="DOE Joint Genome Institute"/>
            <consortium name="Mycorrhizal Genomics Consortium"/>
            <person name="Kohler A."/>
            <person name="Kuo A."/>
            <person name="Nagy L.G."/>
            <person name="Floudas D."/>
            <person name="Copeland A."/>
            <person name="Barry K.W."/>
            <person name="Cichocki N."/>
            <person name="Veneault-Fourrey C."/>
            <person name="LaButti K."/>
            <person name="Lindquist E.A."/>
            <person name="Lipzen A."/>
            <person name="Lundell T."/>
            <person name="Morin E."/>
            <person name="Murat C."/>
            <person name="Riley R."/>
            <person name="Ohm R."/>
            <person name="Sun H."/>
            <person name="Tunlid A."/>
            <person name="Henrissat B."/>
            <person name="Grigoriev I.V."/>
            <person name="Hibbett D.S."/>
            <person name="Martin F."/>
        </authorList>
    </citation>
    <scope>NUCLEOTIDE SEQUENCE [LARGE SCALE GENOMIC DNA]</scope>
    <source>
        <strain evidence="8">Foug A</strain>
    </source>
</reference>
<dbReference type="Proteomes" id="UP000053989">
    <property type="component" value="Unassembled WGS sequence"/>
</dbReference>
<protein>
    <recommendedName>
        <fullName evidence="6">UvrD-like helicase ATP-binding domain-containing protein</fullName>
    </recommendedName>
</protein>
<sequence length="1869" mass="213850">MEGRLGDTVVPRNTVTDLLSDPKLFVYKFSALSEANLVIANILAIFPSDPRELSSSFFPELLDELSAFFFSLPADTFQANTYRTVGQYRRYVADVWPVLSIISSIWSQGVITSRKMRVPLSTCDMATLRNFGVKIPSDLREATEITDGIIEFLRQILNFYLELLPNPRFRSHCETAYLRVIRLRNGDPEPEVEAFTEGKDVSVPPAQPRDHQLQAALHIHDVDGFGEWQVMISSRATKYLRQLRRRDGKITMCVLKKIRQLSRGEFSGNNYKRLRGSSHGVPIYEAEILSDLRLVYQIDCMPDDGGQVERQVIKIYGICTHKQLERMGETLSRQLARRGKIYCDRCTFRERARPGTDVYSPASFPPSKEDHATQLLSISPSFPPSKEDHATRLSPISYCDISEDQSDSVLDKCVKLSKLCSAKEWEIVRSATSCFVIGRSGTGKTTSMLFKMLAIQRAWEEAPDTAKPRQLFVTKSPILVAKVEEYFTNLVDSIALAGYSQDELRNMRSRNYDKKQRPMTDPLDAVDYRPGLPHKYSELGDHDFPLFITFDQLARMIAADLQKDLPNPAVYMLPKVIDGEDSFVTYNVFKSAYWPRLTQRTTSKLGASSLIFSEFMGVIKGSEAAFHLNGCLDKETYSKLSNRTYPVFAHQRDELYSLFNAYHKLKRECGHYDPADRTYTIVKTLLGSSLRGGPVDYLYVDEAQDNLMIDALLLRLLCRKPEGSFWAGDTAQTISAGCSFRFADLEAFIHRIEADARMPIEKSRSKPATLQLLVNYRSHNGIINCAHAVVELITMFWPYTIDNLQSERGLISGPEPVFFTGWDDQTFPFKQLFSGLKYVCSALLFEYTLLNIKVNVNEKGKVWRIRRTPIDDAARTRFKEEIGVEGVILTLQESKGLEFDDVFLYEFFKDSVADHSQWRLVLQACGEAHLVNSAVECEGRYAVLCTELKNLYVGITRAKKSLYILDSSEKSNPMQLFWTRRGLINTRDAPSSSTTNIFQGFMESTPEQWADSGHKLFNYGRFEQAIHCFERAHLPRELGIAKAFQSREKAKSNLQPSERQNAFRTAGEEFIKCTKEATGIERTNYYRDAAKCFASAGDTHRAASFYIDSEDFASAARQYQKAKYFDDLVRLLECHQEKISKWYKDELFESCVRHYYGKEILSPPIPLFSSTEEELDYLEEKNMDDPRILILESKGRFIEAAEVQISRGNLTRAFQLLLKNPTYEDAIQRAADIALEHIWKECSFGMPVQAMLRQKGSHARRVLDSIREIPLGRLSISNRDQICLFRAIQNSAPLDELYQMGQEFLRRGDKAVALLVFDMRVSTLLDREILNSAEHKFFEVFERYFRLLFSLVSRDLPLANHQWRRVFGIKGLADNHYSVQEGTFLFKKFASNRFTFIELNLCLKEKLGALLRRRVHAEEDFCRTSGIFMLPCPFFIVDGHCPHRPCPDEHLPKSSLNAAQYNTKVNDYLQQICILELVHSALPQDRNASMQWWLHRLYRAVHPPTYFQGSIADLNLSHIRDAPKCIKIVQRWIHDTIEWLEPGEEPQEYLLDILCLARLGSAFSDRSPLIDIVSRRDHRVPYGEQQFIEGPDNNVARDIVISLDGSDRDSISCGVSALCFLLREDFCMDLSILCDYFEEICSEIVISSHLRRVRDYFALHDLVVPRRWIANSNKLFTVKALPIDRFLRLARELMGRLCLGRVWVEFVPTRNRESFLDISPSKLYRILCIVGYNVCDIESTTEVSDMITEILFPPPNQYISLDLFRTKCLDVIQSFDDGATIQDLVHLVHKNSHQTSPVPSSIAQLVYENVADIPRLLTQYRDPSLLMAGGPGTETKEGMESWSAMLEFSSAIRRFSQSPTAFGSIANCL</sequence>
<dbReference type="EMBL" id="KN822085">
    <property type="protein sequence ID" value="KIM58521.1"/>
    <property type="molecule type" value="Genomic_DNA"/>
</dbReference>
<keyword evidence="2 5" id="KW-0378">Hydrolase</keyword>
<reference evidence="7 8" key="1">
    <citation type="submission" date="2014-04" db="EMBL/GenBank/DDBJ databases">
        <authorList>
            <consortium name="DOE Joint Genome Institute"/>
            <person name="Kuo A."/>
            <person name="Kohler A."/>
            <person name="Nagy L.G."/>
            <person name="Floudas D."/>
            <person name="Copeland A."/>
            <person name="Barry K.W."/>
            <person name="Cichocki N."/>
            <person name="Veneault-Fourrey C."/>
            <person name="LaButti K."/>
            <person name="Lindquist E.A."/>
            <person name="Lipzen A."/>
            <person name="Lundell T."/>
            <person name="Morin E."/>
            <person name="Murat C."/>
            <person name="Sun H."/>
            <person name="Tunlid A."/>
            <person name="Henrissat B."/>
            <person name="Grigoriev I.V."/>
            <person name="Hibbett D.S."/>
            <person name="Martin F."/>
            <person name="Nordberg H.P."/>
            <person name="Cantor M.N."/>
            <person name="Hua S.X."/>
        </authorList>
    </citation>
    <scope>NUCLEOTIDE SEQUENCE [LARGE SCALE GENOMIC DNA]</scope>
    <source>
        <strain evidence="7 8">Foug A</strain>
    </source>
</reference>
<dbReference type="InterPro" id="IPR014017">
    <property type="entry name" value="DNA_helicase_UvrD-like_C"/>
</dbReference>
<accession>A0A0C3DR93</accession>
<dbReference type="PANTHER" id="PTHR21529">
    <property type="entry name" value="MAMMARY TURMOR VIRUS RECEPTOR HOMOLOG 1, 2 MTVR1, 2"/>
    <property type="match status" value="1"/>
</dbReference>
<evidence type="ECO:0000256" key="5">
    <source>
        <dbReference type="PROSITE-ProRule" id="PRU00560"/>
    </source>
</evidence>
<dbReference type="OrthoDB" id="3156807at2759"/>
<feature type="binding site" evidence="5">
    <location>
        <begin position="438"/>
        <end position="445"/>
    </location>
    <ligand>
        <name>ATP</name>
        <dbReference type="ChEBI" id="CHEBI:30616"/>
    </ligand>
</feature>
<feature type="domain" description="UvrD-like helicase ATP-binding" evidence="6">
    <location>
        <begin position="417"/>
        <end position="779"/>
    </location>
</feature>
<dbReference type="Pfam" id="PF13361">
    <property type="entry name" value="UvrD_C"/>
    <property type="match status" value="1"/>
</dbReference>
<evidence type="ECO:0000256" key="4">
    <source>
        <dbReference type="ARBA" id="ARBA00022840"/>
    </source>
</evidence>
<dbReference type="Gene3D" id="3.40.50.300">
    <property type="entry name" value="P-loop containing nucleotide triphosphate hydrolases"/>
    <property type="match status" value="2"/>
</dbReference>
<dbReference type="GO" id="GO:0005524">
    <property type="term" value="F:ATP binding"/>
    <property type="evidence" value="ECO:0007669"/>
    <property type="project" value="UniProtKB-UniRule"/>
</dbReference>
<name>A0A0C3DR93_9AGAM</name>
<proteinExistence type="predicted"/>
<evidence type="ECO:0000256" key="1">
    <source>
        <dbReference type="ARBA" id="ARBA00022741"/>
    </source>
</evidence>
<evidence type="ECO:0000256" key="2">
    <source>
        <dbReference type="ARBA" id="ARBA00022801"/>
    </source>
</evidence>
<dbReference type="GO" id="GO:0016787">
    <property type="term" value="F:hydrolase activity"/>
    <property type="evidence" value="ECO:0007669"/>
    <property type="project" value="UniProtKB-UniRule"/>
</dbReference>
<keyword evidence="1 5" id="KW-0547">Nucleotide-binding</keyword>
<keyword evidence="8" id="KW-1185">Reference proteome</keyword>